<organism evidence="1">
    <name type="scientific">Marseillevirus LCMAC102</name>
    <dbReference type="NCBI Taxonomy" id="2506603"/>
    <lineage>
        <taxon>Viruses</taxon>
        <taxon>Varidnaviria</taxon>
        <taxon>Bamfordvirae</taxon>
        <taxon>Nucleocytoviricota</taxon>
        <taxon>Megaviricetes</taxon>
        <taxon>Pimascovirales</taxon>
        <taxon>Pimascovirales incertae sedis</taxon>
        <taxon>Marseilleviridae</taxon>
    </lineage>
</organism>
<dbReference type="InterPro" id="IPR012337">
    <property type="entry name" value="RNaseH-like_sf"/>
</dbReference>
<dbReference type="EMBL" id="MK500334">
    <property type="protein sequence ID" value="QBK86652.1"/>
    <property type="molecule type" value="Genomic_DNA"/>
</dbReference>
<reference evidence="1" key="1">
    <citation type="journal article" date="2019" name="MBio">
        <title>Virus Genomes from Deep Sea Sediments Expand the Ocean Megavirome and Support Independent Origins of Viral Gigantism.</title>
        <authorList>
            <person name="Backstrom D."/>
            <person name="Yutin N."/>
            <person name="Jorgensen S.L."/>
            <person name="Dharamshi J."/>
            <person name="Homa F."/>
            <person name="Zaremba-Niedwiedzka K."/>
            <person name="Spang A."/>
            <person name="Wolf Y.I."/>
            <person name="Koonin E.V."/>
            <person name="Ettema T.J."/>
        </authorList>
    </citation>
    <scope>NUCLEOTIDE SEQUENCE</scope>
</reference>
<evidence type="ECO:0000313" key="1">
    <source>
        <dbReference type="EMBL" id="QBK86652.1"/>
    </source>
</evidence>
<dbReference type="GO" id="GO:0003676">
    <property type="term" value="F:nucleic acid binding"/>
    <property type="evidence" value="ECO:0007669"/>
    <property type="project" value="InterPro"/>
</dbReference>
<accession>A0A481YU19</accession>
<proteinExistence type="predicted"/>
<gene>
    <name evidence="1" type="ORF">LCMAC102_04480</name>
</gene>
<name>A0A481YU19_9VIRU</name>
<dbReference type="SUPFAM" id="SSF53098">
    <property type="entry name" value="Ribonuclease H-like"/>
    <property type="match status" value="1"/>
</dbReference>
<protein>
    <submittedName>
        <fullName evidence="1">Uncharacterized protein</fullName>
    </submittedName>
</protein>
<dbReference type="Gene3D" id="3.30.420.10">
    <property type="entry name" value="Ribonuclease H-like superfamily/Ribonuclease H"/>
    <property type="match status" value="1"/>
</dbReference>
<dbReference type="InterPro" id="IPR036397">
    <property type="entry name" value="RNaseH_sf"/>
</dbReference>
<sequence length="245" mass="27961">MNDIYAETVTSVLTADDILLISFDIETTGSDPLQHAMVAFGAVAMSAKDVNNRCVLGRFRGQIKIPNGYGFEERCEKEFWDNNNMKDAKTRVLSCQTEPSDVMYAFVQWILQLRDRLVDGEARRVRFLTDAAYFDAGWMSLYLMKYANHYPLHTFFSEPTKSRFKPIIDTNAFFRGVAGTTVLDELAVELARGRFSASKAARDVLSIPDDEVPDVEHDHDPLNDAENILKEYQIIVKYVIKRKQL</sequence>